<feature type="transmembrane region" description="Helical" evidence="1">
    <location>
        <begin position="12"/>
        <end position="31"/>
    </location>
</feature>
<feature type="transmembrane region" description="Helical" evidence="1">
    <location>
        <begin position="330"/>
        <end position="347"/>
    </location>
</feature>
<keyword evidence="1" id="KW-0812">Transmembrane</keyword>
<gene>
    <name evidence="2" type="ORF">F4W09_01485</name>
</gene>
<feature type="transmembrane region" description="Helical" evidence="1">
    <location>
        <begin position="307"/>
        <end position="324"/>
    </location>
</feature>
<reference evidence="2 3" key="1">
    <citation type="submission" date="2019-09" db="EMBL/GenBank/DDBJ databases">
        <title>Draft genome sequence of Acinetobacter tandoii W4-4-4 isolated from environmental water sample.</title>
        <authorList>
            <person name="Wee S.K."/>
            <person name="Yan B."/>
            <person name="Mustaffa S.B."/>
            <person name="Yap E.P.H."/>
        </authorList>
    </citation>
    <scope>NUCLEOTIDE SEQUENCE [LARGE SCALE GENOMIC DNA]</scope>
    <source>
        <strain evidence="2 3">W4-4-4</strain>
    </source>
</reference>
<evidence type="ECO:0000256" key="1">
    <source>
        <dbReference type="SAM" id="Phobius"/>
    </source>
</evidence>
<dbReference type="AlphaFoldDB" id="A0A5N4WSZ8"/>
<sequence>MNSTHHSTLRRLKIFSIVLISFLILIGLVLVSCHPQGKVEQLSNTPPLLYDALTNQPIPTTQQWIIPIGQFDSNVIETNLNLNELTKSLGDRAWLSPSTTFNNQSSQLHFYLDFGGQQSSRKDAEFYVLPICTNGTLIQACTSLSSQSTPTPFFNFNTANNTDYQAIQTNQSWYFYGHSDAYVLPVVHAQQLQFLVNAQIPKGYQNGWVRLSFNENPITSKPSSFFLGRNKLTYFPLLLLFIPLLVAYFYRIDRGFQSYRNLSIGLLVCILFAVHSVIWDLHYMTIGCFFLSLSGVLYAFSRPLYMLFYGIGALMIAGYAQQFYAGFNTAFFMQTGLIFLIGIGLFFRKPD</sequence>
<keyword evidence="1" id="KW-1133">Transmembrane helix</keyword>
<protein>
    <submittedName>
        <fullName evidence="2">Uncharacterized protein</fullName>
    </submittedName>
</protein>
<dbReference type="EMBL" id="VXLD01000001">
    <property type="protein sequence ID" value="KAB1859822.1"/>
    <property type="molecule type" value="Genomic_DNA"/>
</dbReference>
<organism evidence="2 3">
    <name type="scientific">Acinetobacter tandoii</name>
    <dbReference type="NCBI Taxonomy" id="202954"/>
    <lineage>
        <taxon>Bacteria</taxon>
        <taxon>Pseudomonadati</taxon>
        <taxon>Pseudomonadota</taxon>
        <taxon>Gammaproteobacteria</taxon>
        <taxon>Moraxellales</taxon>
        <taxon>Moraxellaceae</taxon>
        <taxon>Acinetobacter</taxon>
    </lineage>
</organism>
<evidence type="ECO:0000313" key="3">
    <source>
        <dbReference type="Proteomes" id="UP000325788"/>
    </source>
</evidence>
<feature type="transmembrane region" description="Helical" evidence="1">
    <location>
        <begin position="284"/>
        <end position="300"/>
    </location>
</feature>
<feature type="transmembrane region" description="Helical" evidence="1">
    <location>
        <begin position="232"/>
        <end position="250"/>
    </location>
</feature>
<evidence type="ECO:0000313" key="2">
    <source>
        <dbReference type="EMBL" id="KAB1859822.1"/>
    </source>
</evidence>
<comment type="caution">
    <text evidence="2">The sequence shown here is derived from an EMBL/GenBank/DDBJ whole genome shotgun (WGS) entry which is preliminary data.</text>
</comment>
<keyword evidence="1" id="KW-0472">Membrane</keyword>
<name>A0A5N4WSZ8_9GAMM</name>
<dbReference type="Proteomes" id="UP000325788">
    <property type="component" value="Unassembled WGS sequence"/>
</dbReference>
<feature type="transmembrane region" description="Helical" evidence="1">
    <location>
        <begin position="262"/>
        <end position="278"/>
    </location>
</feature>
<accession>A0A5N4WSZ8</accession>
<dbReference type="RefSeq" id="WP_151503785.1">
    <property type="nucleotide sequence ID" value="NZ_VXLD01000001.1"/>
</dbReference>
<proteinExistence type="predicted"/>